<feature type="transmembrane region" description="Helical" evidence="6">
    <location>
        <begin position="300"/>
        <end position="325"/>
    </location>
</feature>
<protein>
    <submittedName>
        <fullName evidence="8">ABC transporter permease</fullName>
    </submittedName>
</protein>
<evidence type="ECO:0000313" key="8">
    <source>
        <dbReference type="EMBL" id="WAJ23049.1"/>
    </source>
</evidence>
<sequence>MFRRIIRNDIVKSPAVSFITFVFIAAAAALVSLAALLMVHLTGAIDGLMVQAKTPHFLQMNSEKPDLARLEQFADNEESVTDFQVLEFLNAEGSEIVIGANNLSESVQDNGLSTQSKSFDFLLSLDGEILHPRDGELFVPIAYGRDGTAHLGDKAVILGKQFIVAGFLKDSQMNSLLASSKRFLISEHDYNEIRDLGSPEYLIEFRLKDLKDLGAFESAYINAGLEADGPTVTYPLFKMMNGVSDGLMIAVILLISALVVLIAFLCIRFTLLEKMEEEAREIGVMKAIGMRTSDLKKLYLGKYAVIGGAGCLLGGMVSLCLSGAALKNIRQTIGEGGSKLLAIGLGAAGMLVIYCFILFFVNRVLRRMGKQSAAQAIRFVGAGETKGKSSRLSLSNQMFFSTNVFLGIKEVLCRKKLYATMLFVIIPSAFIILVPMNLHHTISSPEFSTYMGIGRSDFLIRIQTTPGEEEMGKEIIQRLKGDPEVAEYAVLTTKRFYARSASGSVEPLKIELGSHTTFPVQYVKGKPPEAEGEIALSVLNGSEWNKQVGDTMVLVEDGMERQLVVCGIYSDITNGGKTAKASFDGAWKKPMWTTIAVKAAPLVSAHKKTVEYGESFPFAKISGIDGYILQTFGPTIRAVGRAASIGMVSALFMILLVTMLMMKLLLAKEKYSIAVMKSLGYTFKDISIQYITRFLVILLLGVLLGTVLSNTLGEAMAGALIASFGAAAFRFVIDPVSAYLIMPLLMGSTVLLATLLGTSGIRSIQISQHIKE</sequence>
<evidence type="ECO:0000256" key="5">
    <source>
        <dbReference type="ARBA" id="ARBA00023136"/>
    </source>
</evidence>
<dbReference type="InterPro" id="IPR038766">
    <property type="entry name" value="Membrane_comp_ABC_pdt"/>
</dbReference>
<dbReference type="Proteomes" id="UP001163115">
    <property type="component" value="Chromosome"/>
</dbReference>
<evidence type="ECO:0000259" key="7">
    <source>
        <dbReference type="Pfam" id="PF02687"/>
    </source>
</evidence>
<evidence type="ECO:0000256" key="3">
    <source>
        <dbReference type="ARBA" id="ARBA00022692"/>
    </source>
</evidence>
<evidence type="ECO:0000313" key="9">
    <source>
        <dbReference type="Proteomes" id="UP001163115"/>
    </source>
</evidence>
<feature type="transmembrane region" description="Helical" evidence="6">
    <location>
        <begin position="645"/>
        <end position="666"/>
    </location>
</feature>
<keyword evidence="9" id="KW-1185">Reference proteome</keyword>
<feature type="transmembrane region" description="Helical" evidence="6">
    <location>
        <begin position="740"/>
        <end position="761"/>
    </location>
</feature>
<name>A0ABY7A8P5_9FIRM</name>
<gene>
    <name evidence="8" type="ORF">OW255_15970</name>
</gene>
<dbReference type="EMBL" id="CP113524">
    <property type="protein sequence ID" value="WAJ23049.1"/>
    <property type="molecule type" value="Genomic_DNA"/>
</dbReference>
<feature type="transmembrane region" description="Helical" evidence="6">
    <location>
        <begin position="247"/>
        <end position="271"/>
    </location>
</feature>
<reference evidence="8" key="1">
    <citation type="submission" date="2022-11" db="EMBL/GenBank/DDBJ databases">
        <title>Lacrimispora xylanolytica sy1, complete genome.</title>
        <authorList>
            <person name="Choi S."/>
        </authorList>
    </citation>
    <scope>NUCLEOTIDE SEQUENCE</scope>
    <source>
        <strain evidence="8">Sy1</strain>
    </source>
</reference>
<feature type="domain" description="ABC3 transporter permease C-terminal" evidence="7">
    <location>
        <begin position="254"/>
        <end position="361"/>
    </location>
</feature>
<evidence type="ECO:0000256" key="6">
    <source>
        <dbReference type="SAM" id="Phobius"/>
    </source>
</evidence>
<evidence type="ECO:0000256" key="4">
    <source>
        <dbReference type="ARBA" id="ARBA00022989"/>
    </source>
</evidence>
<feature type="transmembrane region" description="Helical" evidence="6">
    <location>
        <begin position="687"/>
        <end position="709"/>
    </location>
</feature>
<dbReference type="InterPro" id="IPR003838">
    <property type="entry name" value="ABC3_permease_C"/>
</dbReference>
<feature type="domain" description="ABC3 transporter permease C-terminal" evidence="7">
    <location>
        <begin position="646"/>
        <end position="764"/>
    </location>
</feature>
<comment type="subcellular location">
    <subcellularLocation>
        <location evidence="1">Cell membrane</location>
        <topology evidence="1">Multi-pass membrane protein</topology>
    </subcellularLocation>
</comment>
<dbReference type="RefSeq" id="WP_268114639.1">
    <property type="nucleotide sequence ID" value="NZ_CP113524.1"/>
</dbReference>
<evidence type="ECO:0000256" key="1">
    <source>
        <dbReference type="ARBA" id="ARBA00004651"/>
    </source>
</evidence>
<keyword evidence="5 6" id="KW-0472">Membrane</keyword>
<feature type="transmembrane region" description="Helical" evidence="6">
    <location>
        <begin position="417"/>
        <end position="438"/>
    </location>
</feature>
<accession>A0ABY7A8P5</accession>
<organism evidence="8 9">
    <name type="scientific">Lacrimispora xylanolytica</name>
    <dbReference type="NCBI Taxonomy" id="29375"/>
    <lineage>
        <taxon>Bacteria</taxon>
        <taxon>Bacillati</taxon>
        <taxon>Bacillota</taxon>
        <taxon>Clostridia</taxon>
        <taxon>Lachnospirales</taxon>
        <taxon>Lachnospiraceae</taxon>
        <taxon>Lacrimispora</taxon>
    </lineage>
</organism>
<keyword evidence="3 6" id="KW-0812">Transmembrane</keyword>
<keyword evidence="2" id="KW-1003">Cell membrane</keyword>
<proteinExistence type="predicted"/>
<dbReference type="Pfam" id="PF02687">
    <property type="entry name" value="FtsX"/>
    <property type="match status" value="2"/>
</dbReference>
<evidence type="ECO:0000256" key="2">
    <source>
        <dbReference type="ARBA" id="ARBA00022475"/>
    </source>
</evidence>
<keyword evidence="4 6" id="KW-1133">Transmembrane helix</keyword>
<dbReference type="PANTHER" id="PTHR30287:SF2">
    <property type="entry name" value="BLL1001 PROTEIN"/>
    <property type="match status" value="1"/>
</dbReference>
<dbReference type="PANTHER" id="PTHR30287">
    <property type="entry name" value="MEMBRANE COMPONENT OF PREDICTED ABC SUPERFAMILY METABOLITE UPTAKE TRANSPORTER"/>
    <property type="match status" value="1"/>
</dbReference>
<feature type="transmembrane region" description="Helical" evidence="6">
    <location>
        <begin position="340"/>
        <end position="361"/>
    </location>
</feature>